<evidence type="ECO:0000313" key="2">
    <source>
        <dbReference type="Proteomes" id="UP000187439"/>
    </source>
</evidence>
<dbReference type="AlphaFoldDB" id="A0A1R0XSL7"/>
<name>A0A1R0XSL7_9BACL</name>
<reference evidence="1 2" key="1">
    <citation type="submission" date="2016-10" db="EMBL/GenBank/DDBJ databases">
        <title>Paenibacillus species isolates.</title>
        <authorList>
            <person name="Beno S.M."/>
        </authorList>
    </citation>
    <scope>NUCLEOTIDE SEQUENCE [LARGE SCALE GENOMIC DNA]</scope>
    <source>
        <strain evidence="1 2">FSL H7-0710</strain>
    </source>
</reference>
<organism evidence="1 2">
    <name type="scientific">Paenibacillus odorifer</name>
    <dbReference type="NCBI Taxonomy" id="189426"/>
    <lineage>
        <taxon>Bacteria</taxon>
        <taxon>Bacillati</taxon>
        <taxon>Bacillota</taxon>
        <taxon>Bacilli</taxon>
        <taxon>Bacillales</taxon>
        <taxon>Paenibacillaceae</taxon>
        <taxon>Paenibacillus</taxon>
    </lineage>
</organism>
<comment type="caution">
    <text evidence="1">The sequence shown here is derived from an EMBL/GenBank/DDBJ whole genome shotgun (WGS) entry which is preliminary data.</text>
</comment>
<dbReference type="Proteomes" id="UP000187439">
    <property type="component" value="Unassembled WGS sequence"/>
</dbReference>
<accession>A0A1R0XSL7</accession>
<gene>
    <name evidence="1" type="ORF">BSK52_20545</name>
</gene>
<proteinExistence type="predicted"/>
<dbReference type="EMBL" id="MPTC01000020">
    <property type="protein sequence ID" value="OMD37989.1"/>
    <property type="molecule type" value="Genomic_DNA"/>
</dbReference>
<protein>
    <submittedName>
        <fullName evidence="1">Uncharacterized protein</fullName>
    </submittedName>
</protein>
<evidence type="ECO:0000313" key="1">
    <source>
        <dbReference type="EMBL" id="OMD37989.1"/>
    </source>
</evidence>
<sequence length="112" mass="12986">MAEHLYKLKEFDQSLRKYLNVLYLDINGPNNVSFFNGKPNLNERAFNPQEPNAFIASGIIKRIVLLKEKRVCIDTEELKILFLEESSQVYEAVKTPLTPERALQTLVEKNVF</sequence>